<reference evidence="1 2" key="1">
    <citation type="submission" date="2018-03" db="EMBL/GenBank/DDBJ databases">
        <title>Genomic Encyclopedia of Archaeal and Bacterial Type Strains, Phase II (KMG-II): from individual species to whole genera.</title>
        <authorList>
            <person name="Goeker M."/>
        </authorList>
    </citation>
    <scope>NUCLEOTIDE SEQUENCE [LARGE SCALE GENOMIC DNA]</scope>
    <source>
        <strain evidence="1 2">DSM 100212</strain>
    </source>
</reference>
<name>A0A2T0WRT1_9RHOB</name>
<dbReference type="PANTHER" id="PTHR43123">
    <property type="entry name" value="POLYSACCHARIDE DEACETYLASE-RELATED"/>
    <property type="match status" value="1"/>
</dbReference>
<dbReference type="PANTHER" id="PTHR43123:SF4">
    <property type="entry name" value="POLYSACCHARIDE DEACETYLASE"/>
    <property type="match status" value="1"/>
</dbReference>
<dbReference type="EMBL" id="PVTQ01000006">
    <property type="protein sequence ID" value="PRY89390.1"/>
    <property type="molecule type" value="Genomic_DNA"/>
</dbReference>
<dbReference type="InterPro" id="IPR011330">
    <property type="entry name" value="Glyco_hydro/deAcase_b/a-brl"/>
</dbReference>
<organism evidence="1 2">
    <name type="scientific">Donghicola tyrosinivorans</name>
    <dbReference type="NCBI Taxonomy" id="1652492"/>
    <lineage>
        <taxon>Bacteria</taxon>
        <taxon>Pseudomonadati</taxon>
        <taxon>Pseudomonadota</taxon>
        <taxon>Alphaproteobacteria</taxon>
        <taxon>Rhodobacterales</taxon>
        <taxon>Roseobacteraceae</taxon>
        <taxon>Donghicola</taxon>
    </lineage>
</organism>
<dbReference type="Gene3D" id="3.20.20.370">
    <property type="entry name" value="Glycoside hydrolase/deacetylase"/>
    <property type="match status" value="1"/>
</dbReference>
<gene>
    <name evidence="1" type="ORF">CLV74_10692</name>
</gene>
<evidence type="ECO:0000313" key="2">
    <source>
        <dbReference type="Proteomes" id="UP000238392"/>
    </source>
</evidence>
<accession>A0A2T0WRT1</accession>
<dbReference type="SUPFAM" id="SSF88713">
    <property type="entry name" value="Glycoside hydrolase/deacetylase"/>
    <property type="match status" value="1"/>
</dbReference>
<keyword evidence="2" id="KW-1185">Reference proteome</keyword>
<proteinExistence type="predicted"/>
<dbReference type="Proteomes" id="UP000238392">
    <property type="component" value="Unassembled WGS sequence"/>
</dbReference>
<dbReference type="GO" id="GO:0005975">
    <property type="term" value="P:carbohydrate metabolic process"/>
    <property type="evidence" value="ECO:0007669"/>
    <property type="project" value="InterPro"/>
</dbReference>
<dbReference type="AlphaFoldDB" id="A0A2T0WRT1"/>
<protein>
    <submittedName>
        <fullName evidence="1">Polysaccharide deacetylase</fullName>
    </submittedName>
</protein>
<dbReference type="RefSeq" id="WP_106264451.1">
    <property type="nucleotide sequence ID" value="NZ_PVTQ01000006.1"/>
</dbReference>
<comment type="caution">
    <text evidence="1">The sequence shown here is derived from an EMBL/GenBank/DDBJ whole genome shotgun (WGS) entry which is preliminary data.</text>
</comment>
<sequence length="313" mass="34356">MSKQILPTGPDYLETPLRREGPDHDFFPWRDTWADNRLCWDGDTTLGIWIQVAVEWFPLNITGTPFLPIGAPNRPWPDSETYTQRDYGNRVGIFRMMDALSARGMTASTFLNARVAARYPALAREIAKEGWDVVAAGLDAGAIHHDGLDENTEQAMIAEALALLHAQGMPPVAWHSPSWSQSPRTPALLVDAGVKAMADWGNDEAPYQHMTASGPITSLPAAFELCDREIIANRQNALADFESAMIVAAQRLAREAAETGQHRLLTINLSPWIMGQPFRIAGFERILDAFAAIQGVKTVQVAEILAASQAAND</sequence>
<evidence type="ECO:0000313" key="1">
    <source>
        <dbReference type="EMBL" id="PRY89390.1"/>
    </source>
</evidence>